<evidence type="ECO:0000313" key="2">
    <source>
        <dbReference type="EMBL" id="KAF3546666.1"/>
    </source>
</evidence>
<proteinExistence type="predicted"/>
<comment type="caution">
    <text evidence="2">The sequence shown here is derived from an EMBL/GenBank/DDBJ whole genome shotgun (WGS) entry which is preliminary data.</text>
</comment>
<dbReference type="EMBL" id="QGKV02000832">
    <property type="protein sequence ID" value="KAF3546666.1"/>
    <property type="molecule type" value="Genomic_DNA"/>
</dbReference>
<organism evidence="2 3">
    <name type="scientific">Brassica cretica</name>
    <name type="common">Mustard</name>
    <dbReference type="NCBI Taxonomy" id="69181"/>
    <lineage>
        <taxon>Eukaryota</taxon>
        <taxon>Viridiplantae</taxon>
        <taxon>Streptophyta</taxon>
        <taxon>Embryophyta</taxon>
        <taxon>Tracheophyta</taxon>
        <taxon>Spermatophyta</taxon>
        <taxon>Magnoliopsida</taxon>
        <taxon>eudicotyledons</taxon>
        <taxon>Gunneridae</taxon>
        <taxon>Pentapetalae</taxon>
        <taxon>rosids</taxon>
        <taxon>malvids</taxon>
        <taxon>Brassicales</taxon>
        <taxon>Brassicaceae</taxon>
        <taxon>Brassiceae</taxon>
        <taxon>Brassica</taxon>
    </lineage>
</organism>
<sequence length="139" mass="15397">MMVRSRDTVAIHELSAVISDEATFDSCPAKLLTSEKSLSDHICGQEGGSLLVVHTLLEIREHTNETEILDKTLEQKNENTEEFQISSHEEGKMSTHSLGNLNKQLAGIAFKLHCHSSSIKLRTSTAIRRFIEEGIVGLP</sequence>
<reference evidence="2" key="1">
    <citation type="submission" date="2019-12" db="EMBL/GenBank/DDBJ databases">
        <authorList>
            <person name="Studholme D.J."/>
            <person name="Sarris P."/>
        </authorList>
    </citation>
    <scope>NUCLEOTIDE SEQUENCE</scope>
    <source>
        <strain evidence="2">PFS-1207/04</strain>
        <tissue evidence="2">Leaf</tissue>
    </source>
</reference>
<dbReference type="EMBL" id="QGKV02000832">
    <property type="protein sequence ID" value="KAF3546663.1"/>
    <property type="molecule type" value="Genomic_DNA"/>
</dbReference>
<accession>A0ABQ7C3C9</accession>
<reference evidence="2 3" key="2">
    <citation type="journal article" date="2020" name="BMC Genomics">
        <title>Intraspecific diversification of the crop wild relative Brassica cretica Lam. using demographic model selection.</title>
        <authorList>
            <person name="Kioukis A."/>
            <person name="Michalopoulou V.A."/>
            <person name="Briers L."/>
            <person name="Pirintsos S."/>
            <person name="Studholme D.J."/>
            <person name="Pavlidis P."/>
            <person name="Sarris P.F."/>
        </authorList>
    </citation>
    <scope>NUCLEOTIDE SEQUENCE [LARGE SCALE GENOMIC DNA]</scope>
    <source>
        <strain evidence="3">cv. PFS-1207/04</strain>
        <strain evidence="2">PFS-1207/04</strain>
    </source>
</reference>
<name>A0ABQ7C3C9_BRACR</name>
<protein>
    <submittedName>
        <fullName evidence="2">Uncharacterized protein</fullName>
    </submittedName>
</protein>
<dbReference type="Proteomes" id="UP000266723">
    <property type="component" value="Unassembled WGS sequence"/>
</dbReference>
<evidence type="ECO:0000313" key="1">
    <source>
        <dbReference type="EMBL" id="KAF3546663.1"/>
    </source>
</evidence>
<evidence type="ECO:0000313" key="3">
    <source>
        <dbReference type="Proteomes" id="UP000266723"/>
    </source>
</evidence>
<gene>
    <name evidence="2" type="ORF">DY000_02002315</name>
    <name evidence="1" type="ORF">DY000_02002316</name>
</gene>
<keyword evidence="3" id="KW-1185">Reference proteome</keyword>